<dbReference type="SUPFAM" id="SSF54556">
    <property type="entry name" value="Chitinase insertion domain"/>
    <property type="match status" value="1"/>
</dbReference>
<dbReference type="EC" id="3.2.1.14" evidence="4"/>
<feature type="region of interest" description="Disordered" evidence="13">
    <location>
        <begin position="219"/>
        <end position="248"/>
    </location>
</feature>
<dbReference type="FunFam" id="3.20.20.80:FF:000075">
    <property type="entry name" value="Sporulation-specific chitinase"/>
    <property type="match status" value="1"/>
</dbReference>
<feature type="signal peptide" evidence="14">
    <location>
        <begin position="1"/>
        <end position="22"/>
    </location>
</feature>
<evidence type="ECO:0000256" key="9">
    <source>
        <dbReference type="ARBA" id="ARBA00023277"/>
    </source>
</evidence>
<comment type="similarity">
    <text evidence="3">Belongs to the glycosyl hydrolase 18 family. Chitinase class V subfamily.</text>
</comment>
<keyword evidence="5" id="KW-0964">Secreted</keyword>
<keyword evidence="17" id="KW-1185">Reference proteome</keyword>
<dbReference type="InterPro" id="IPR001579">
    <property type="entry name" value="Glyco_hydro_18_chit_AS"/>
</dbReference>
<dbReference type="OrthoDB" id="76388at2759"/>
<dbReference type="Pfam" id="PF00704">
    <property type="entry name" value="Glyco_hydro_18"/>
    <property type="match status" value="1"/>
</dbReference>
<dbReference type="InterPro" id="IPR050314">
    <property type="entry name" value="Glycosyl_Hydrlase_18"/>
</dbReference>
<gene>
    <name evidence="16" type="primary">CHT4_1</name>
    <name evidence="16" type="ORF">N0V93_001070</name>
</gene>
<name>A0A9W8Z369_9PEZI</name>
<evidence type="ECO:0000256" key="3">
    <source>
        <dbReference type="ARBA" id="ARBA00008682"/>
    </source>
</evidence>
<evidence type="ECO:0000313" key="16">
    <source>
        <dbReference type="EMBL" id="KAJ4396848.1"/>
    </source>
</evidence>
<evidence type="ECO:0000256" key="12">
    <source>
        <dbReference type="RuleBase" id="RU000489"/>
    </source>
</evidence>
<keyword evidence="9" id="KW-0119">Carbohydrate metabolism</keyword>
<dbReference type="Proteomes" id="UP001140453">
    <property type="component" value="Unassembled WGS sequence"/>
</dbReference>
<protein>
    <recommendedName>
        <fullName evidence="4">chitinase</fullName>
        <ecNumber evidence="4">3.2.1.14</ecNumber>
    </recommendedName>
</protein>
<dbReference type="Gene3D" id="3.20.20.80">
    <property type="entry name" value="Glycosidases"/>
    <property type="match status" value="1"/>
</dbReference>
<comment type="caution">
    <text evidence="16">The sequence shown here is derived from an EMBL/GenBank/DDBJ whole genome shotgun (WGS) entry which is preliminary data.</text>
</comment>
<dbReference type="InterPro" id="IPR017853">
    <property type="entry name" value="GH"/>
</dbReference>
<organism evidence="16 17">
    <name type="scientific">Gnomoniopsis smithogilvyi</name>
    <dbReference type="NCBI Taxonomy" id="1191159"/>
    <lineage>
        <taxon>Eukaryota</taxon>
        <taxon>Fungi</taxon>
        <taxon>Dikarya</taxon>
        <taxon>Ascomycota</taxon>
        <taxon>Pezizomycotina</taxon>
        <taxon>Sordariomycetes</taxon>
        <taxon>Sordariomycetidae</taxon>
        <taxon>Diaporthales</taxon>
        <taxon>Gnomoniaceae</taxon>
        <taxon>Gnomoniopsis</taxon>
    </lineage>
</organism>
<dbReference type="GO" id="GO:0008843">
    <property type="term" value="F:endochitinase activity"/>
    <property type="evidence" value="ECO:0007669"/>
    <property type="project" value="UniProtKB-EC"/>
</dbReference>
<dbReference type="InterPro" id="IPR001223">
    <property type="entry name" value="Glyco_hydro18_cat"/>
</dbReference>
<dbReference type="Gene3D" id="3.10.50.10">
    <property type="match status" value="1"/>
</dbReference>
<feature type="chain" id="PRO_5040823214" description="chitinase" evidence="14">
    <location>
        <begin position="23"/>
        <end position="647"/>
    </location>
</feature>
<dbReference type="CDD" id="cd06548">
    <property type="entry name" value="GH18_chitinase"/>
    <property type="match status" value="1"/>
</dbReference>
<dbReference type="GO" id="GO:0000272">
    <property type="term" value="P:polysaccharide catabolic process"/>
    <property type="evidence" value="ECO:0007669"/>
    <property type="project" value="UniProtKB-KW"/>
</dbReference>
<evidence type="ECO:0000256" key="4">
    <source>
        <dbReference type="ARBA" id="ARBA00012729"/>
    </source>
</evidence>
<evidence type="ECO:0000256" key="14">
    <source>
        <dbReference type="SAM" id="SignalP"/>
    </source>
</evidence>
<sequence length="647" mass="68116">MMIPRILLGGALCLRLLAPVAAVPNFFGRDVYCTATVTVYSTIGGTSSLSQSPNSISSPAAVSPGAGPVTVTVLDTTTIISTIYALSGSGAQVTGSPNSGGPQTVTVTITSVLTSVETQTIVQTQTVTQLISQTLAQAAGVQTSSNGGSFEGPSDGSVTYTTVTSTFTTTNTIISPSGAGLPPQPSVRPYYSNETGLVPYNGSSTSSIVRPVAPTSSLRLLDPPPASSTAPLASYPSSSSSSSSSSANYSSSNYENGVYFVNWGIYGADFQPQSLPASQITRVFYAFADIQADGTVVSSDSYADLEKHYSTDSWGDVNSTSNAYGCVKQMYILKKQNRNMKVLLSIGGWTYSSKFSPVAADATMRQQFANSTVELVTDWGFDGVDIDWEFNAYAATADDTKNIVLLLQALRAAFDAWSAQYAPGYHFLITVASPAGPPTYGLWDLATMDPYVDTWNLMAYDYAGSWDTYSGHAANIYPLPANPNATPFNTDQAVTAYIQSGIAPAKIVMGLPLYGRSFDGTAGLGQSYTGVGAGDGLGVGQWRYKNLPRAGATEYYDTVARASYSYDSATAELISYDNVQSATAKSQYLKSRGLGGAMFWEASDDKNGTNSLVATMAGLLGSLDSAQNLLNYPTSKWDNIRNGMPGS</sequence>
<evidence type="ECO:0000256" key="7">
    <source>
        <dbReference type="ARBA" id="ARBA00022801"/>
    </source>
</evidence>
<reference evidence="16" key="1">
    <citation type="submission" date="2022-10" db="EMBL/GenBank/DDBJ databases">
        <title>Tapping the CABI collections for fungal endophytes: first genome assemblies for Collariella, Neodidymelliopsis, Ascochyta clinopodiicola, Didymella pomorum, Didymosphaeria variabile, Neocosmospora piperis and Neocucurbitaria cava.</title>
        <authorList>
            <person name="Hill R."/>
        </authorList>
    </citation>
    <scope>NUCLEOTIDE SEQUENCE</scope>
    <source>
        <strain evidence="16">IMI 355082</strain>
    </source>
</reference>
<evidence type="ECO:0000256" key="6">
    <source>
        <dbReference type="ARBA" id="ARBA00022729"/>
    </source>
</evidence>
<dbReference type="EMBL" id="JAPEVB010000001">
    <property type="protein sequence ID" value="KAJ4396848.1"/>
    <property type="molecule type" value="Genomic_DNA"/>
</dbReference>
<feature type="compositionally biased region" description="Low complexity" evidence="13">
    <location>
        <begin position="227"/>
        <end position="248"/>
    </location>
</feature>
<comment type="catalytic activity">
    <reaction evidence="1">
        <text>Random endo-hydrolysis of N-acetyl-beta-D-glucosaminide (1-&gt;4)-beta-linkages in chitin and chitodextrins.</text>
        <dbReference type="EC" id="3.2.1.14"/>
    </reaction>
</comment>
<dbReference type="InterPro" id="IPR029070">
    <property type="entry name" value="Chitinase_insertion_sf"/>
</dbReference>
<dbReference type="SUPFAM" id="SSF51445">
    <property type="entry name" value="(Trans)glycosidases"/>
    <property type="match status" value="1"/>
</dbReference>
<dbReference type="GO" id="GO:0006032">
    <property type="term" value="P:chitin catabolic process"/>
    <property type="evidence" value="ECO:0007669"/>
    <property type="project" value="UniProtKB-KW"/>
</dbReference>
<keyword evidence="10 12" id="KW-0326">Glycosidase</keyword>
<dbReference type="InterPro" id="IPR011583">
    <property type="entry name" value="Chitinase_II/V-like_cat"/>
</dbReference>
<feature type="domain" description="GH18" evidence="15">
    <location>
        <begin position="254"/>
        <end position="623"/>
    </location>
</feature>
<evidence type="ECO:0000256" key="2">
    <source>
        <dbReference type="ARBA" id="ARBA00004613"/>
    </source>
</evidence>
<accession>A0A9W8Z369</accession>
<keyword evidence="11" id="KW-0624">Polysaccharide degradation</keyword>
<dbReference type="PROSITE" id="PS01095">
    <property type="entry name" value="GH18_1"/>
    <property type="match status" value="1"/>
</dbReference>
<proteinExistence type="inferred from homology"/>
<evidence type="ECO:0000256" key="8">
    <source>
        <dbReference type="ARBA" id="ARBA00023024"/>
    </source>
</evidence>
<evidence type="ECO:0000256" key="1">
    <source>
        <dbReference type="ARBA" id="ARBA00000822"/>
    </source>
</evidence>
<evidence type="ECO:0000313" key="17">
    <source>
        <dbReference type="Proteomes" id="UP001140453"/>
    </source>
</evidence>
<dbReference type="GO" id="GO:0005576">
    <property type="term" value="C:extracellular region"/>
    <property type="evidence" value="ECO:0007669"/>
    <property type="project" value="UniProtKB-SubCell"/>
</dbReference>
<evidence type="ECO:0000256" key="5">
    <source>
        <dbReference type="ARBA" id="ARBA00022525"/>
    </source>
</evidence>
<keyword evidence="7 12" id="KW-0378">Hydrolase</keyword>
<keyword evidence="8" id="KW-0146">Chitin degradation</keyword>
<evidence type="ECO:0000259" key="15">
    <source>
        <dbReference type="PROSITE" id="PS51910"/>
    </source>
</evidence>
<dbReference type="SMART" id="SM00636">
    <property type="entry name" value="Glyco_18"/>
    <property type="match status" value="1"/>
</dbReference>
<dbReference type="PROSITE" id="PS51910">
    <property type="entry name" value="GH18_2"/>
    <property type="match status" value="1"/>
</dbReference>
<evidence type="ECO:0000256" key="10">
    <source>
        <dbReference type="ARBA" id="ARBA00023295"/>
    </source>
</evidence>
<evidence type="ECO:0000256" key="11">
    <source>
        <dbReference type="ARBA" id="ARBA00023326"/>
    </source>
</evidence>
<dbReference type="AlphaFoldDB" id="A0A9W8Z369"/>
<dbReference type="PANTHER" id="PTHR11177">
    <property type="entry name" value="CHITINASE"/>
    <property type="match status" value="1"/>
</dbReference>
<evidence type="ECO:0000256" key="13">
    <source>
        <dbReference type="SAM" id="MobiDB-lite"/>
    </source>
</evidence>
<dbReference type="GO" id="GO:0008061">
    <property type="term" value="F:chitin binding"/>
    <property type="evidence" value="ECO:0007669"/>
    <property type="project" value="InterPro"/>
</dbReference>
<comment type="subcellular location">
    <subcellularLocation>
        <location evidence="2">Secreted</location>
    </subcellularLocation>
</comment>
<keyword evidence="6 14" id="KW-0732">Signal</keyword>
<dbReference type="PANTHER" id="PTHR11177:SF384">
    <property type="entry name" value="CHITINASE"/>
    <property type="match status" value="1"/>
</dbReference>